<protein>
    <recommendedName>
        <fullName evidence="3">Aminotransferase-like plant mobile domain-containing protein</fullName>
    </recommendedName>
</protein>
<dbReference type="EMBL" id="CM029052">
    <property type="protein sequence ID" value="KAG2559038.1"/>
    <property type="molecule type" value="Genomic_DNA"/>
</dbReference>
<evidence type="ECO:0008006" key="3">
    <source>
        <dbReference type="Google" id="ProtNLM"/>
    </source>
</evidence>
<sequence>MKLSKINENLNADQKGRVASVGFGGLLEVKCNNIPEKLSLWLVNNFDTNKFELVIPQRGTIKVDDVAIKRVLGLPMGANLIDYEKKSYSETFIEFYKLFGHENDQNAPTFVEVEKWLRSVGKELADDKWLKVWLMFAISSFLCPTSSTKLCVRAFHSIAIIEEIHGYNWCKLIVDRLIKGIADFKNGERKFLSGCLFFLTILYLDSLDIGDIVNRGLEVRAAAWTEKLVTKVCAMDRVSDSQFGKLQLKPEYSCVTLIPP</sequence>
<dbReference type="PANTHER" id="PTHR34835:SF34">
    <property type="entry name" value="OS08G0555500 PROTEIN"/>
    <property type="match status" value="1"/>
</dbReference>
<comment type="caution">
    <text evidence="1">The sequence shown here is derived from an EMBL/GenBank/DDBJ whole genome shotgun (WGS) entry which is preliminary data.</text>
</comment>
<name>A0A8T0PDP6_PANVG</name>
<dbReference type="PANTHER" id="PTHR34835">
    <property type="entry name" value="OS07G0283600 PROTEIN-RELATED"/>
    <property type="match status" value="1"/>
</dbReference>
<reference evidence="1" key="1">
    <citation type="submission" date="2020-05" db="EMBL/GenBank/DDBJ databases">
        <title>WGS assembly of Panicum virgatum.</title>
        <authorList>
            <person name="Lovell J.T."/>
            <person name="Jenkins J."/>
            <person name="Shu S."/>
            <person name="Juenger T.E."/>
            <person name="Schmutz J."/>
        </authorList>
    </citation>
    <scope>NUCLEOTIDE SEQUENCE</scope>
    <source>
        <strain evidence="1">AP13</strain>
    </source>
</reference>
<evidence type="ECO:0000313" key="1">
    <source>
        <dbReference type="EMBL" id="KAG2559038.1"/>
    </source>
</evidence>
<organism evidence="1 2">
    <name type="scientific">Panicum virgatum</name>
    <name type="common">Blackwell switchgrass</name>
    <dbReference type="NCBI Taxonomy" id="38727"/>
    <lineage>
        <taxon>Eukaryota</taxon>
        <taxon>Viridiplantae</taxon>
        <taxon>Streptophyta</taxon>
        <taxon>Embryophyta</taxon>
        <taxon>Tracheophyta</taxon>
        <taxon>Spermatophyta</taxon>
        <taxon>Magnoliopsida</taxon>
        <taxon>Liliopsida</taxon>
        <taxon>Poales</taxon>
        <taxon>Poaceae</taxon>
        <taxon>PACMAD clade</taxon>
        <taxon>Panicoideae</taxon>
        <taxon>Panicodae</taxon>
        <taxon>Paniceae</taxon>
        <taxon>Panicinae</taxon>
        <taxon>Panicum</taxon>
        <taxon>Panicum sect. Hiantes</taxon>
    </lineage>
</organism>
<proteinExistence type="predicted"/>
<keyword evidence="2" id="KW-1185">Reference proteome</keyword>
<evidence type="ECO:0000313" key="2">
    <source>
        <dbReference type="Proteomes" id="UP000823388"/>
    </source>
</evidence>
<dbReference type="AlphaFoldDB" id="A0A8T0PDP6"/>
<dbReference type="Proteomes" id="UP000823388">
    <property type="component" value="Chromosome 8N"/>
</dbReference>
<gene>
    <name evidence="1" type="ORF">PVAP13_8NG326452</name>
</gene>
<accession>A0A8T0PDP6</accession>